<evidence type="ECO:0000313" key="3">
    <source>
        <dbReference type="Proteomes" id="UP000789342"/>
    </source>
</evidence>
<dbReference type="OrthoDB" id="2387130at2759"/>
<dbReference type="PANTHER" id="PTHR45138:SF9">
    <property type="entry name" value="DIGUANYLATE CYCLASE DGCM-RELATED"/>
    <property type="match status" value="1"/>
</dbReference>
<dbReference type="CDD" id="cd01949">
    <property type="entry name" value="GGDEF"/>
    <property type="match status" value="1"/>
</dbReference>
<dbReference type="Proteomes" id="UP000789342">
    <property type="component" value="Unassembled WGS sequence"/>
</dbReference>
<dbReference type="PROSITE" id="PS50887">
    <property type="entry name" value="GGDEF"/>
    <property type="match status" value="1"/>
</dbReference>
<evidence type="ECO:0000259" key="1">
    <source>
        <dbReference type="PROSITE" id="PS50887"/>
    </source>
</evidence>
<gene>
    <name evidence="2" type="ORF">AMORRO_LOCUS9997</name>
</gene>
<protein>
    <submittedName>
        <fullName evidence="2">5267_t:CDS:1</fullName>
    </submittedName>
</protein>
<dbReference type="InterPro" id="IPR029787">
    <property type="entry name" value="Nucleotide_cyclase"/>
</dbReference>
<dbReference type="SMART" id="SM00267">
    <property type="entry name" value="GGDEF"/>
    <property type="match status" value="1"/>
</dbReference>
<accession>A0A9N9H6X6</accession>
<proteinExistence type="predicted"/>
<feature type="domain" description="GGDEF" evidence="1">
    <location>
        <begin position="157"/>
        <end position="291"/>
    </location>
</feature>
<dbReference type="SUPFAM" id="SSF55073">
    <property type="entry name" value="Nucleotide cyclase"/>
    <property type="match status" value="1"/>
</dbReference>
<dbReference type="EMBL" id="CAJVPV010010496">
    <property type="protein sequence ID" value="CAG8651774.1"/>
    <property type="molecule type" value="Genomic_DNA"/>
</dbReference>
<dbReference type="NCBIfam" id="TIGR00254">
    <property type="entry name" value="GGDEF"/>
    <property type="match status" value="1"/>
</dbReference>
<feature type="non-terminal residue" evidence="2">
    <location>
        <position position="592"/>
    </location>
</feature>
<comment type="caution">
    <text evidence="2">The sequence shown here is derived from an EMBL/GenBank/DDBJ whole genome shotgun (WGS) entry which is preliminary data.</text>
</comment>
<dbReference type="Pfam" id="PF00990">
    <property type="entry name" value="GGDEF"/>
    <property type="match status" value="1"/>
</dbReference>
<dbReference type="PANTHER" id="PTHR45138">
    <property type="entry name" value="REGULATORY COMPONENTS OF SENSORY TRANSDUCTION SYSTEM"/>
    <property type="match status" value="1"/>
</dbReference>
<dbReference type="GO" id="GO:0052621">
    <property type="term" value="F:diguanylate cyclase activity"/>
    <property type="evidence" value="ECO:0007669"/>
    <property type="project" value="TreeGrafter"/>
</dbReference>
<dbReference type="InterPro" id="IPR050469">
    <property type="entry name" value="Diguanylate_Cyclase"/>
</dbReference>
<keyword evidence="3" id="KW-1185">Reference proteome</keyword>
<organism evidence="2 3">
    <name type="scientific">Acaulospora morrowiae</name>
    <dbReference type="NCBI Taxonomy" id="94023"/>
    <lineage>
        <taxon>Eukaryota</taxon>
        <taxon>Fungi</taxon>
        <taxon>Fungi incertae sedis</taxon>
        <taxon>Mucoromycota</taxon>
        <taxon>Glomeromycotina</taxon>
        <taxon>Glomeromycetes</taxon>
        <taxon>Diversisporales</taxon>
        <taxon>Acaulosporaceae</taxon>
        <taxon>Acaulospora</taxon>
    </lineage>
</organism>
<sequence length="592" mass="68625">MSDYLENPKDLIRNLIYYKSLLEFNLDNNTISNGPSSDGNIKFGNINGERVCIKCIKNDRYEDEEGYYRNLVNEIINIRCIEQNANVVKCLGITKDDHKIPPHGSDLLTEEVLIKIGKCAFSYHREIDKDPVTQIYSRWYLRNYMGKLFKRAKETKSNLWILFLDLNDFSSINKQNDHDTGDYCLKEFARLIQSNHVRSGDIFARYGGDEFVLLLKEVNHKLATEIANGISVSVENHAFKYNGRSLRVTVSIGNAELSQSIESIKDWIKLADKSLLDAKKKKENLGVSIDFEDSKYKMNFPKGISLLNVRKLLEDKYEKQKKGPDMRSNCFFYDFKYGIVIDEDKTKLECILNNNNSIKIVVDTEKPDWTKLIQECECAFIPSKKGTFRATMGKKALRIKFKKLSCREFPGLTESKYHCQSHFDHLYVRNLVAELDLKNLLSNFPQINHDKLFETSQLSKTYNIVERQIAYIEFSEQDITISQEFMKEIENALSDELTIQTQYENLEKLKEEYGHFYAKKVTFGGKIVEQIGDSPTSTVEYRNIIGGCVKSYYNNKIPGWLDSLENTKNWKIIEYENISSIFDLLSDNDPTQ</sequence>
<dbReference type="InterPro" id="IPR043128">
    <property type="entry name" value="Rev_trsase/Diguanyl_cyclase"/>
</dbReference>
<dbReference type="AlphaFoldDB" id="A0A9N9H6X6"/>
<dbReference type="InterPro" id="IPR000160">
    <property type="entry name" value="GGDEF_dom"/>
</dbReference>
<evidence type="ECO:0000313" key="2">
    <source>
        <dbReference type="EMBL" id="CAG8651774.1"/>
    </source>
</evidence>
<reference evidence="2" key="1">
    <citation type="submission" date="2021-06" db="EMBL/GenBank/DDBJ databases">
        <authorList>
            <person name="Kallberg Y."/>
            <person name="Tangrot J."/>
            <person name="Rosling A."/>
        </authorList>
    </citation>
    <scope>NUCLEOTIDE SEQUENCE</scope>
    <source>
        <strain evidence="2">CL551</strain>
    </source>
</reference>
<name>A0A9N9H6X6_9GLOM</name>
<dbReference type="Gene3D" id="3.30.70.270">
    <property type="match status" value="1"/>
</dbReference>